<dbReference type="InterPro" id="IPR004089">
    <property type="entry name" value="MCPsignal_dom"/>
</dbReference>
<comment type="similarity">
    <text evidence="10">Belongs to the methyl-accepting chemotaxis (MCP) protein family.</text>
</comment>
<keyword evidence="3" id="KW-0488">Methylation</keyword>
<dbReference type="CDD" id="cd06225">
    <property type="entry name" value="HAMP"/>
    <property type="match status" value="1"/>
</dbReference>
<dbReference type="GO" id="GO:0005886">
    <property type="term" value="C:plasma membrane"/>
    <property type="evidence" value="ECO:0007669"/>
    <property type="project" value="UniProtKB-SubCell"/>
</dbReference>
<dbReference type="InterPro" id="IPR051310">
    <property type="entry name" value="MCP_chemotaxis"/>
</dbReference>
<dbReference type="InterPro" id="IPR035440">
    <property type="entry name" value="4HB_MCP_dom_sf"/>
</dbReference>
<keyword evidence="5" id="KW-0997">Cell inner membrane</keyword>
<keyword evidence="2" id="KW-1003">Cell membrane</keyword>
<comment type="caution">
    <text evidence="15">The sequence shown here is derived from an EMBL/GenBank/DDBJ whole genome shotgun (WGS) entry which is preliminary data.</text>
</comment>
<evidence type="ECO:0000256" key="10">
    <source>
        <dbReference type="ARBA" id="ARBA00029447"/>
    </source>
</evidence>
<feature type="transmembrane region" description="Helical" evidence="12">
    <location>
        <begin position="21"/>
        <end position="47"/>
    </location>
</feature>
<evidence type="ECO:0000259" key="14">
    <source>
        <dbReference type="PROSITE" id="PS50885"/>
    </source>
</evidence>
<dbReference type="Pfam" id="PF02203">
    <property type="entry name" value="TarH"/>
    <property type="match status" value="1"/>
</dbReference>
<dbReference type="Proteomes" id="UP000078225">
    <property type="component" value="Unassembled WGS sequence"/>
</dbReference>
<evidence type="ECO:0000313" key="15">
    <source>
        <dbReference type="EMBL" id="OAT78247.1"/>
    </source>
</evidence>
<evidence type="ECO:0000256" key="6">
    <source>
        <dbReference type="ARBA" id="ARBA00022692"/>
    </source>
</evidence>
<dbReference type="GO" id="GO:0004888">
    <property type="term" value="F:transmembrane signaling receptor activity"/>
    <property type="evidence" value="ECO:0007669"/>
    <property type="project" value="InterPro"/>
</dbReference>
<dbReference type="CDD" id="cd19407">
    <property type="entry name" value="Tar_Tsr_sensor"/>
    <property type="match status" value="1"/>
</dbReference>
<evidence type="ECO:0000256" key="2">
    <source>
        <dbReference type="ARBA" id="ARBA00022475"/>
    </source>
</evidence>
<evidence type="ECO:0000256" key="4">
    <source>
        <dbReference type="ARBA" id="ARBA00022500"/>
    </source>
</evidence>
<evidence type="ECO:0000256" key="8">
    <source>
        <dbReference type="ARBA" id="ARBA00023136"/>
    </source>
</evidence>
<protein>
    <recommendedName>
        <fullName evidence="17">Chemotaxis protein</fullName>
    </recommendedName>
</protein>
<dbReference type="PANTHER" id="PTHR43531">
    <property type="entry name" value="PROTEIN ICFG"/>
    <property type="match status" value="1"/>
</dbReference>
<evidence type="ECO:0008006" key="17">
    <source>
        <dbReference type="Google" id="ProtNLM"/>
    </source>
</evidence>
<dbReference type="OrthoDB" id="6500821at2"/>
<dbReference type="GO" id="GO:0006935">
    <property type="term" value="P:chemotaxis"/>
    <property type="evidence" value="ECO:0007669"/>
    <property type="project" value="UniProtKB-KW"/>
</dbReference>
<dbReference type="PRINTS" id="PR00260">
    <property type="entry name" value="CHEMTRNSDUCR"/>
</dbReference>
<dbReference type="InterPro" id="IPR004090">
    <property type="entry name" value="Chemotax_Me-accpt_rcpt"/>
</dbReference>
<dbReference type="AlphaFoldDB" id="A0A1B7L7C3"/>
<keyword evidence="16" id="KW-1185">Reference proteome</keyword>
<dbReference type="Pfam" id="PF00672">
    <property type="entry name" value="HAMP"/>
    <property type="match status" value="1"/>
</dbReference>
<proteinExistence type="inferred from homology"/>
<accession>A0A1B7L7C3</accession>
<organism evidence="15 16">
    <name type="scientific">Mangrovibacter phragmitis</name>
    <dbReference type="NCBI Taxonomy" id="1691903"/>
    <lineage>
        <taxon>Bacteria</taxon>
        <taxon>Pseudomonadati</taxon>
        <taxon>Pseudomonadota</taxon>
        <taxon>Gammaproteobacteria</taxon>
        <taxon>Enterobacterales</taxon>
        <taxon>Enterobacteriaceae</taxon>
        <taxon>Mangrovibacter</taxon>
    </lineage>
</organism>
<name>A0A1B7L7C3_9ENTR</name>
<evidence type="ECO:0000256" key="5">
    <source>
        <dbReference type="ARBA" id="ARBA00022519"/>
    </source>
</evidence>
<evidence type="ECO:0000256" key="9">
    <source>
        <dbReference type="ARBA" id="ARBA00023224"/>
    </source>
</evidence>
<dbReference type="Pfam" id="PF00015">
    <property type="entry name" value="MCPsignal"/>
    <property type="match status" value="1"/>
</dbReference>
<dbReference type="Gene3D" id="1.20.120.30">
    <property type="entry name" value="Aspartate receptor, ligand-binding domain"/>
    <property type="match status" value="1"/>
</dbReference>
<dbReference type="PROSITE" id="PS50111">
    <property type="entry name" value="CHEMOTAXIS_TRANSDUC_2"/>
    <property type="match status" value="1"/>
</dbReference>
<dbReference type="EMBL" id="LYRP01000001">
    <property type="protein sequence ID" value="OAT78247.1"/>
    <property type="molecule type" value="Genomic_DNA"/>
</dbReference>
<dbReference type="PANTHER" id="PTHR43531:SF14">
    <property type="entry name" value="METHYL-ACCEPTING CHEMOTAXIS PROTEIN I-RELATED"/>
    <property type="match status" value="1"/>
</dbReference>
<dbReference type="SUPFAM" id="SSF47170">
    <property type="entry name" value="Aspartate receptor, ligand-binding domain"/>
    <property type="match status" value="1"/>
</dbReference>
<keyword evidence="4" id="KW-0145">Chemotaxis</keyword>
<keyword evidence="6 12" id="KW-0812">Transmembrane</keyword>
<evidence type="ECO:0000256" key="11">
    <source>
        <dbReference type="PROSITE-ProRule" id="PRU00284"/>
    </source>
</evidence>
<dbReference type="PROSITE" id="PS50885">
    <property type="entry name" value="HAMP"/>
    <property type="match status" value="1"/>
</dbReference>
<evidence type="ECO:0000259" key="13">
    <source>
        <dbReference type="PROSITE" id="PS50111"/>
    </source>
</evidence>
<dbReference type="STRING" id="1691903.A9B99_00445"/>
<comment type="subcellular location">
    <subcellularLocation>
        <location evidence="1">Cell inner membrane</location>
        <topology evidence="1">Multi-pass membrane protein</topology>
    </subcellularLocation>
</comment>
<keyword evidence="7 12" id="KW-1133">Transmembrane helix</keyword>
<feature type="transmembrane region" description="Helical" evidence="12">
    <location>
        <begin position="207"/>
        <end position="229"/>
    </location>
</feature>
<dbReference type="RefSeq" id="WP_064593527.1">
    <property type="nucleotide sequence ID" value="NZ_CP134782.1"/>
</dbReference>
<keyword evidence="8 12" id="KW-0472">Membrane</keyword>
<dbReference type="SMART" id="SM00283">
    <property type="entry name" value="MA"/>
    <property type="match status" value="1"/>
</dbReference>
<dbReference type="InterPro" id="IPR003122">
    <property type="entry name" value="Tar_rcpt_lig-bd"/>
</dbReference>
<evidence type="ECO:0000256" key="7">
    <source>
        <dbReference type="ARBA" id="ARBA00022989"/>
    </source>
</evidence>
<sequence length="530" mass="57849">MKIKLIKALLPQRFHFRGMGLLSGLVCVIGLFLLVQVISTTGLALLLGQVRAQVAQQAVDQNAQRQMDEARVGLLTASDLVNRAGVWFMQDKETGSVGSWNSLADDAASALKTSQRAFELFRQQAPGTQQNKALIQSYLQFYGGLKEQVDSLRETQSIDSFFAVPVQAFQAQFNQDFAQYKAGRDQQRQQGDKLLLAGLNQMQTRSLSALVVVLVVAIFTGSGLLFWVIRPLRRLLQHLDRLADGDLSVLPATPVRFNREVSELWQRLMAMQQGLRQVVIDVQSATHNMAGQIAAMHDENQVLSLQATEQSHMLTKVTDGMRQLSGSVDENTRFAGIANQRADEARSIARGGDEMMQAVNSSMQAIEAQSDEMRGIVSMIETVAFQTNILALNAAIEAAHAGNHGRGFAVVAKEVGILARKSTHSTQTIQQLINHSLEGISQGAGAVARLEQNLASVTQLVTAMTSLLNDIAAASLHQGENIQMVTGQITALDEVANRTANLVQQSQVGVRHLYEGQQQLTTAVARFRLA</sequence>
<evidence type="ECO:0000256" key="12">
    <source>
        <dbReference type="SAM" id="Phobius"/>
    </source>
</evidence>
<evidence type="ECO:0000256" key="1">
    <source>
        <dbReference type="ARBA" id="ARBA00004429"/>
    </source>
</evidence>
<evidence type="ECO:0000313" key="16">
    <source>
        <dbReference type="Proteomes" id="UP000078225"/>
    </source>
</evidence>
<keyword evidence="9 11" id="KW-0807">Transducer</keyword>
<dbReference type="InterPro" id="IPR003660">
    <property type="entry name" value="HAMP_dom"/>
</dbReference>
<evidence type="ECO:0000256" key="3">
    <source>
        <dbReference type="ARBA" id="ARBA00022481"/>
    </source>
</evidence>
<reference evidence="16" key="1">
    <citation type="submission" date="2016-05" db="EMBL/GenBank/DDBJ databases">
        <authorList>
            <person name="Behera P."/>
            <person name="Vaishampayan P."/>
            <person name="Singh N."/>
            <person name="Raina V."/>
            <person name="Suar M."/>
            <person name="Pattnaik A."/>
            <person name="Rastogi G."/>
        </authorList>
    </citation>
    <scope>NUCLEOTIDE SEQUENCE [LARGE SCALE GENOMIC DNA]</scope>
    <source>
        <strain evidence="16">MP23</strain>
    </source>
</reference>
<feature type="domain" description="HAMP" evidence="14">
    <location>
        <begin position="226"/>
        <end position="280"/>
    </location>
</feature>
<gene>
    <name evidence="15" type="ORF">A9B99_00445</name>
</gene>
<dbReference type="GO" id="GO:0007165">
    <property type="term" value="P:signal transduction"/>
    <property type="evidence" value="ECO:0007669"/>
    <property type="project" value="UniProtKB-KW"/>
</dbReference>
<feature type="domain" description="Methyl-accepting transducer" evidence="13">
    <location>
        <begin position="285"/>
        <end position="514"/>
    </location>
</feature>
<dbReference type="Gene3D" id="1.10.287.950">
    <property type="entry name" value="Methyl-accepting chemotaxis protein"/>
    <property type="match status" value="1"/>
</dbReference>
<dbReference type="SUPFAM" id="SSF58104">
    <property type="entry name" value="Methyl-accepting chemotaxis protein (MCP) signaling domain"/>
    <property type="match status" value="1"/>
</dbReference>